<dbReference type="AlphaFoldDB" id="A0A7I4CL00"/>
<feature type="compositionally biased region" description="Low complexity" evidence="1">
    <location>
        <begin position="159"/>
        <end position="169"/>
    </location>
</feature>
<reference evidence="2 3" key="2">
    <citation type="journal article" date="2018" name="Plant J.">
        <title>The Physcomitrella patens chromosome-scale assembly reveals moss genome structure and evolution.</title>
        <authorList>
            <person name="Lang D."/>
            <person name="Ullrich K.K."/>
            <person name="Murat F."/>
            <person name="Fuchs J."/>
            <person name="Jenkins J."/>
            <person name="Haas F.B."/>
            <person name="Piednoel M."/>
            <person name="Gundlach H."/>
            <person name="Van Bel M."/>
            <person name="Meyberg R."/>
            <person name="Vives C."/>
            <person name="Morata J."/>
            <person name="Symeonidi A."/>
            <person name="Hiss M."/>
            <person name="Muchero W."/>
            <person name="Kamisugi Y."/>
            <person name="Saleh O."/>
            <person name="Blanc G."/>
            <person name="Decker E.L."/>
            <person name="van Gessel N."/>
            <person name="Grimwood J."/>
            <person name="Hayes R.D."/>
            <person name="Graham S.W."/>
            <person name="Gunter L.E."/>
            <person name="McDaniel S.F."/>
            <person name="Hoernstein S.N.W."/>
            <person name="Larsson A."/>
            <person name="Li F.W."/>
            <person name="Perroud P.F."/>
            <person name="Phillips J."/>
            <person name="Ranjan P."/>
            <person name="Rokshar D.S."/>
            <person name="Rothfels C.J."/>
            <person name="Schneider L."/>
            <person name="Shu S."/>
            <person name="Stevenson D.W."/>
            <person name="Thummler F."/>
            <person name="Tillich M."/>
            <person name="Villarreal Aguilar J.C."/>
            <person name="Widiez T."/>
            <person name="Wong G.K."/>
            <person name="Wymore A."/>
            <person name="Zhang Y."/>
            <person name="Zimmer A.D."/>
            <person name="Quatrano R.S."/>
            <person name="Mayer K.F.X."/>
            <person name="Goodstein D."/>
            <person name="Casacuberta J.M."/>
            <person name="Vandepoele K."/>
            <person name="Reski R."/>
            <person name="Cuming A.C."/>
            <person name="Tuskan G.A."/>
            <person name="Maumus F."/>
            <person name="Salse J."/>
            <person name="Schmutz J."/>
            <person name="Rensing S.A."/>
        </authorList>
    </citation>
    <scope>NUCLEOTIDE SEQUENCE [LARGE SCALE GENOMIC DNA]</scope>
    <source>
        <strain evidence="2 3">cv. Gransden 2004</strain>
    </source>
</reference>
<proteinExistence type="predicted"/>
<name>A0A7I4CL00_PHYPA</name>
<accession>A0A7I4CL00</accession>
<keyword evidence="3" id="KW-1185">Reference proteome</keyword>
<dbReference type="Proteomes" id="UP000006727">
    <property type="component" value="Chromosome 24"/>
</dbReference>
<dbReference type="Gramene" id="Pp3c24_19750V3.2">
    <property type="protein sequence ID" value="Pp3c24_19750V3.2"/>
    <property type="gene ID" value="Pp3c24_19750"/>
</dbReference>
<feature type="compositionally biased region" description="Low complexity" evidence="1">
    <location>
        <begin position="142"/>
        <end position="151"/>
    </location>
</feature>
<evidence type="ECO:0000313" key="3">
    <source>
        <dbReference type="Proteomes" id="UP000006727"/>
    </source>
</evidence>
<evidence type="ECO:0000256" key="1">
    <source>
        <dbReference type="SAM" id="MobiDB-lite"/>
    </source>
</evidence>
<dbReference type="PANTHER" id="PTHR23151:SF90">
    <property type="entry name" value="DIHYDROLIPOYLLYSINE-RESIDUE ACETYLTRANSFERASE COMPONENT OF PYRUVATE DEHYDROGENASE COMPLEX, MITOCHONDRIAL-RELATED"/>
    <property type="match status" value="1"/>
</dbReference>
<evidence type="ECO:0008006" key="4">
    <source>
        <dbReference type="Google" id="ProtNLM"/>
    </source>
</evidence>
<feature type="region of interest" description="Disordered" evidence="1">
    <location>
        <begin position="142"/>
        <end position="176"/>
    </location>
</feature>
<protein>
    <recommendedName>
        <fullName evidence="4">Lipoyl-binding domain-containing protein</fullName>
    </recommendedName>
</protein>
<dbReference type="CDD" id="cd06849">
    <property type="entry name" value="lipoyl_domain"/>
    <property type="match status" value="1"/>
</dbReference>
<evidence type="ECO:0000313" key="2">
    <source>
        <dbReference type="EnsemblPlants" id="Pp3c24_19750V3.2"/>
    </source>
</evidence>
<dbReference type="Gene3D" id="2.40.50.100">
    <property type="match status" value="1"/>
</dbReference>
<reference evidence="2 3" key="1">
    <citation type="journal article" date="2008" name="Science">
        <title>The Physcomitrella genome reveals evolutionary insights into the conquest of land by plants.</title>
        <authorList>
            <person name="Rensing S."/>
            <person name="Lang D."/>
            <person name="Zimmer A."/>
            <person name="Terry A."/>
            <person name="Salamov A."/>
            <person name="Shapiro H."/>
            <person name="Nishiyama T."/>
            <person name="Perroud P.-F."/>
            <person name="Lindquist E."/>
            <person name="Kamisugi Y."/>
            <person name="Tanahashi T."/>
            <person name="Sakakibara K."/>
            <person name="Fujita T."/>
            <person name="Oishi K."/>
            <person name="Shin-I T."/>
            <person name="Kuroki Y."/>
            <person name="Toyoda A."/>
            <person name="Suzuki Y."/>
            <person name="Hashimoto A."/>
            <person name="Yamaguchi K."/>
            <person name="Sugano A."/>
            <person name="Kohara Y."/>
            <person name="Fujiyama A."/>
            <person name="Anterola A."/>
            <person name="Aoki S."/>
            <person name="Ashton N."/>
            <person name="Barbazuk W.B."/>
            <person name="Barker E."/>
            <person name="Bennetzen J."/>
            <person name="Bezanilla M."/>
            <person name="Blankenship R."/>
            <person name="Cho S.H."/>
            <person name="Dutcher S."/>
            <person name="Estelle M."/>
            <person name="Fawcett J.A."/>
            <person name="Gundlach H."/>
            <person name="Hanada K."/>
            <person name="Heyl A."/>
            <person name="Hicks K.A."/>
            <person name="Hugh J."/>
            <person name="Lohr M."/>
            <person name="Mayer K."/>
            <person name="Melkozernov A."/>
            <person name="Murata T."/>
            <person name="Nelson D."/>
            <person name="Pils B."/>
            <person name="Prigge M."/>
            <person name="Reiss B."/>
            <person name="Renner T."/>
            <person name="Rombauts S."/>
            <person name="Rushton P."/>
            <person name="Sanderfoot A."/>
            <person name="Schween G."/>
            <person name="Shiu S.-H."/>
            <person name="Stueber K."/>
            <person name="Theodoulou F.L."/>
            <person name="Tu H."/>
            <person name="Van de Peer Y."/>
            <person name="Verrier P.J."/>
            <person name="Waters E."/>
            <person name="Wood A."/>
            <person name="Yang L."/>
            <person name="Cove D."/>
            <person name="Cuming A."/>
            <person name="Hasebe M."/>
            <person name="Lucas S."/>
            <person name="Mishler D.B."/>
            <person name="Reski R."/>
            <person name="Grigoriev I."/>
            <person name="Quatrano R.S."/>
            <person name="Boore J.L."/>
        </authorList>
    </citation>
    <scope>NUCLEOTIDE SEQUENCE [LARGE SCALE GENOMIC DNA]</scope>
    <source>
        <strain evidence="2 3">cv. Gransden 2004</strain>
    </source>
</reference>
<dbReference type="EMBL" id="ABEU02000024">
    <property type="status" value="NOT_ANNOTATED_CDS"/>
    <property type="molecule type" value="Genomic_DNA"/>
</dbReference>
<dbReference type="InterPro" id="IPR045257">
    <property type="entry name" value="E2/Pdx1"/>
</dbReference>
<dbReference type="GO" id="GO:0006086">
    <property type="term" value="P:pyruvate decarboxylation to acetyl-CoA"/>
    <property type="evidence" value="ECO:0007669"/>
    <property type="project" value="InterPro"/>
</dbReference>
<dbReference type="InParanoid" id="A0A7I4CL00"/>
<dbReference type="GO" id="GO:0045254">
    <property type="term" value="C:pyruvate dehydrogenase complex"/>
    <property type="evidence" value="ECO:0007669"/>
    <property type="project" value="InterPro"/>
</dbReference>
<sequence length="196" mass="21298">MASIRLAAIWAHEGPPRSRHPQQIRRRMQICRWRKREGDEESAGDILCEIEVMSVLTDFGWTENVIGGRNLQIIVTCESLVCNQNKSTLEMEAMEDGFLGKNVVCKNTNNIPCGQVICLMIDTEDQLETIGDYKVAVEGSSAPSQQSAPAAVPSPTPAPHSTASKPSTALPHQPDGGFQVSMSSFKGIGLQGSVIY</sequence>
<organism evidence="2 3">
    <name type="scientific">Physcomitrium patens</name>
    <name type="common">Spreading-leaved earth moss</name>
    <name type="synonym">Physcomitrella patens</name>
    <dbReference type="NCBI Taxonomy" id="3218"/>
    <lineage>
        <taxon>Eukaryota</taxon>
        <taxon>Viridiplantae</taxon>
        <taxon>Streptophyta</taxon>
        <taxon>Embryophyta</taxon>
        <taxon>Bryophyta</taxon>
        <taxon>Bryophytina</taxon>
        <taxon>Bryopsida</taxon>
        <taxon>Funariidae</taxon>
        <taxon>Funariales</taxon>
        <taxon>Funariaceae</taxon>
        <taxon>Physcomitrium</taxon>
    </lineage>
</organism>
<dbReference type="EnsemblPlants" id="Pp3c24_19750V3.2">
    <property type="protein sequence ID" value="Pp3c24_19750V3.2"/>
    <property type="gene ID" value="Pp3c24_19750"/>
</dbReference>
<reference evidence="2" key="3">
    <citation type="submission" date="2020-12" db="UniProtKB">
        <authorList>
            <consortium name="EnsemblPlants"/>
        </authorList>
    </citation>
    <scope>IDENTIFICATION</scope>
</reference>
<dbReference type="PANTHER" id="PTHR23151">
    <property type="entry name" value="DIHYDROLIPOAMIDE ACETYL/SUCCINYL-TRANSFERASE-RELATED"/>
    <property type="match status" value="1"/>
</dbReference>